<dbReference type="NCBIfam" id="TIGR00594">
    <property type="entry name" value="polc"/>
    <property type="match status" value="1"/>
</dbReference>
<accession>A0A6J7UMI3</accession>
<gene>
    <name evidence="12" type="ORF">UFOPK4306_01751</name>
</gene>
<reference evidence="12" key="1">
    <citation type="submission" date="2020-05" db="EMBL/GenBank/DDBJ databases">
        <authorList>
            <person name="Chiriac C."/>
            <person name="Salcher M."/>
            <person name="Ghai R."/>
            <person name="Kavagutti S V."/>
        </authorList>
    </citation>
    <scope>NUCLEOTIDE SEQUENCE</scope>
</reference>
<dbReference type="InterPro" id="IPR029460">
    <property type="entry name" value="DNAPol_HHH"/>
</dbReference>
<dbReference type="InterPro" id="IPR011708">
    <property type="entry name" value="DNA_pol3_alpha_NTPase_dom"/>
</dbReference>
<evidence type="ECO:0000313" key="12">
    <source>
        <dbReference type="EMBL" id="CAB5066166.1"/>
    </source>
</evidence>
<dbReference type="PANTHER" id="PTHR32294:SF0">
    <property type="entry name" value="DNA POLYMERASE III SUBUNIT ALPHA"/>
    <property type="match status" value="1"/>
</dbReference>
<dbReference type="Pfam" id="PF14579">
    <property type="entry name" value="HHH_6"/>
    <property type="match status" value="1"/>
</dbReference>
<dbReference type="InterPro" id="IPR004365">
    <property type="entry name" value="NA-bd_OB_tRNA"/>
</dbReference>
<evidence type="ECO:0000259" key="8">
    <source>
        <dbReference type="Pfam" id="PF01336"/>
    </source>
</evidence>
<evidence type="ECO:0000259" key="10">
    <source>
        <dbReference type="Pfam" id="PF14579"/>
    </source>
</evidence>
<dbReference type="AlphaFoldDB" id="A0A6J7UMI3"/>
<dbReference type="GO" id="GO:0005737">
    <property type="term" value="C:cytoplasm"/>
    <property type="evidence" value="ECO:0007669"/>
    <property type="project" value="UniProtKB-SubCell"/>
</dbReference>
<evidence type="ECO:0000256" key="4">
    <source>
        <dbReference type="ARBA" id="ARBA00022695"/>
    </source>
</evidence>
<name>A0A6J7UMI3_9ZZZZ</name>
<evidence type="ECO:0000256" key="3">
    <source>
        <dbReference type="ARBA" id="ARBA00022679"/>
    </source>
</evidence>
<keyword evidence="6" id="KW-0239">DNA-directed DNA polymerase</keyword>
<keyword evidence="5" id="KW-0235">DNA replication</keyword>
<dbReference type="EC" id="2.7.7.7" evidence="2"/>
<dbReference type="Gene3D" id="1.10.150.870">
    <property type="match status" value="1"/>
</dbReference>
<dbReference type="Pfam" id="PF07733">
    <property type="entry name" value="DNA_pol3_alpha"/>
    <property type="match status" value="1"/>
</dbReference>
<dbReference type="GO" id="GO:0003887">
    <property type="term" value="F:DNA-directed DNA polymerase activity"/>
    <property type="evidence" value="ECO:0007669"/>
    <property type="project" value="UniProtKB-KW"/>
</dbReference>
<feature type="domain" description="DNA polymerase III alpha subunit finger" evidence="11">
    <location>
        <begin position="84"/>
        <end position="248"/>
    </location>
</feature>
<evidence type="ECO:0000259" key="11">
    <source>
        <dbReference type="Pfam" id="PF17657"/>
    </source>
</evidence>
<keyword evidence="4" id="KW-0548">Nucleotidyltransferase</keyword>
<dbReference type="SUPFAM" id="SSF160975">
    <property type="entry name" value="AF1531-like"/>
    <property type="match status" value="1"/>
</dbReference>
<dbReference type="InterPro" id="IPR004805">
    <property type="entry name" value="DnaE2/DnaE/PolC"/>
</dbReference>
<feature type="domain" description="Bacterial DNA polymerase III alpha subunit NTPase" evidence="9">
    <location>
        <begin position="2"/>
        <end position="81"/>
    </location>
</feature>
<feature type="domain" description="OB" evidence="8">
    <location>
        <begin position="511"/>
        <end position="587"/>
    </location>
</feature>
<evidence type="ECO:0000256" key="7">
    <source>
        <dbReference type="ARBA" id="ARBA00049244"/>
    </source>
</evidence>
<dbReference type="GO" id="GO:0003676">
    <property type="term" value="F:nucleic acid binding"/>
    <property type="evidence" value="ECO:0007669"/>
    <property type="project" value="InterPro"/>
</dbReference>
<comment type="subcellular location">
    <subcellularLocation>
        <location evidence="1">Cytoplasm</location>
    </subcellularLocation>
</comment>
<feature type="domain" description="DNA polymerase helix-hairpin-helix motif" evidence="10">
    <location>
        <begin position="323"/>
        <end position="412"/>
    </location>
</feature>
<proteinExistence type="predicted"/>
<comment type="catalytic activity">
    <reaction evidence="7">
        <text>DNA(n) + a 2'-deoxyribonucleoside 5'-triphosphate = DNA(n+1) + diphosphate</text>
        <dbReference type="Rhea" id="RHEA:22508"/>
        <dbReference type="Rhea" id="RHEA-COMP:17339"/>
        <dbReference type="Rhea" id="RHEA-COMP:17340"/>
        <dbReference type="ChEBI" id="CHEBI:33019"/>
        <dbReference type="ChEBI" id="CHEBI:61560"/>
        <dbReference type="ChEBI" id="CHEBI:173112"/>
        <dbReference type="EC" id="2.7.7.7"/>
    </reaction>
</comment>
<dbReference type="Pfam" id="PF01336">
    <property type="entry name" value="tRNA_anti-codon"/>
    <property type="match status" value="1"/>
</dbReference>
<evidence type="ECO:0000256" key="6">
    <source>
        <dbReference type="ARBA" id="ARBA00022932"/>
    </source>
</evidence>
<dbReference type="EMBL" id="CAFBQP010000071">
    <property type="protein sequence ID" value="CAB5066166.1"/>
    <property type="molecule type" value="Genomic_DNA"/>
</dbReference>
<protein>
    <recommendedName>
        <fullName evidence="2">DNA-directed DNA polymerase</fullName>
        <ecNumber evidence="2">2.7.7.7</ecNumber>
    </recommendedName>
</protein>
<dbReference type="InterPro" id="IPR040982">
    <property type="entry name" value="DNA_pol3_finger"/>
</dbReference>
<evidence type="ECO:0000256" key="2">
    <source>
        <dbReference type="ARBA" id="ARBA00012417"/>
    </source>
</evidence>
<evidence type="ECO:0000256" key="1">
    <source>
        <dbReference type="ARBA" id="ARBA00004496"/>
    </source>
</evidence>
<sequence>MYEVDPDVKRVVDVARGLEGLRRQDGIHAAAVVITRGPLTEYLPIQRKPDPGGKPENSPIVTPYEMHGVEELGLLKMDFLGLRNLDVITDTVKMIQQRHDPDFEVDGLSLEDARTYELLGRGDTIGVFQLESTPMRALIRAMAPNSFDDVSALIALYRPGPMGVNMHYDYADRKNRRKPVEYFHPDAEAVLGDTYGLMIYQESVMRVSQKFAGYSMAEADNLRKACGKKIRELMEQERGKFEEGCETTGYGRALGKELFDVIEKFADYAFNKSHSYGYGLITYQTAYLKANYPVEYLSCLLTSVKSNLDKAGIYLADARASDIRVLVPDVNRSETDFAPDRVEQSAILFGLSAVRNVGEGLVQQLLDERAVNGPYESFYDFVERVPEQVLNKRLVESLIKGGGFDSLGHPRKGLLAVFEQVIDTTVTKRRERDQGVMSLFDDLGDGAPPVMDQRIAIPDVEFDKSLRLKFEKEMLGLYVSDHPLFGVEGVLRRRSDCSIGDLAEREDGGFVTVGGLITGLSRKYTKKGDPMAVFVLEDLQDSVEVTVFPRMMLEHGHKLADDAVVIIRARLDRRDDTPKLMAQEVSVVDVAELAANPPLRLHIPASALNEPRLDRLKAILSEFPGESPVFLDLGEGRVLRLNDQFNVNRDKAIGEIRVAFGHDAIAS</sequence>
<dbReference type="GO" id="GO:0006260">
    <property type="term" value="P:DNA replication"/>
    <property type="evidence" value="ECO:0007669"/>
    <property type="project" value="UniProtKB-KW"/>
</dbReference>
<organism evidence="12">
    <name type="scientific">freshwater metagenome</name>
    <dbReference type="NCBI Taxonomy" id="449393"/>
    <lineage>
        <taxon>unclassified sequences</taxon>
        <taxon>metagenomes</taxon>
        <taxon>ecological metagenomes</taxon>
    </lineage>
</organism>
<dbReference type="GO" id="GO:0008408">
    <property type="term" value="F:3'-5' exonuclease activity"/>
    <property type="evidence" value="ECO:0007669"/>
    <property type="project" value="InterPro"/>
</dbReference>
<evidence type="ECO:0000259" key="9">
    <source>
        <dbReference type="Pfam" id="PF07733"/>
    </source>
</evidence>
<dbReference type="CDD" id="cd04485">
    <property type="entry name" value="DnaE_OBF"/>
    <property type="match status" value="1"/>
</dbReference>
<dbReference type="PANTHER" id="PTHR32294">
    <property type="entry name" value="DNA POLYMERASE III SUBUNIT ALPHA"/>
    <property type="match status" value="1"/>
</dbReference>
<dbReference type="Pfam" id="PF17657">
    <property type="entry name" value="DNA_pol3_finger"/>
    <property type="match status" value="1"/>
</dbReference>
<evidence type="ECO:0000256" key="5">
    <source>
        <dbReference type="ARBA" id="ARBA00022705"/>
    </source>
</evidence>
<keyword evidence="3" id="KW-0808">Transferase</keyword>